<feature type="compositionally biased region" description="Basic and acidic residues" evidence="1">
    <location>
        <begin position="1"/>
        <end position="13"/>
    </location>
</feature>
<sequence>MARDVLGADHTLDDQFVGDQPEDGAQVGQVLGEGQVDTVRVARHGEAGVDDEQQVGVAEGGEDSAEFGVEDA</sequence>
<evidence type="ECO:0000256" key="1">
    <source>
        <dbReference type="SAM" id="MobiDB-lite"/>
    </source>
</evidence>
<evidence type="ECO:0008006" key="3">
    <source>
        <dbReference type="Google" id="ProtNLM"/>
    </source>
</evidence>
<organism evidence="2">
    <name type="scientific">Streptomyces haneummycinicus</name>
    <dbReference type="NCBI Taxonomy" id="3074435"/>
    <lineage>
        <taxon>Bacteria</taxon>
        <taxon>Bacillati</taxon>
        <taxon>Actinomycetota</taxon>
        <taxon>Actinomycetes</taxon>
        <taxon>Kitasatosporales</taxon>
        <taxon>Streptomycetaceae</taxon>
        <taxon>Streptomyces</taxon>
    </lineage>
</organism>
<evidence type="ECO:0000313" key="2">
    <source>
        <dbReference type="EMBL" id="BFO16087.1"/>
    </source>
</evidence>
<feature type="region of interest" description="Disordered" evidence="1">
    <location>
        <begin position="1"/>
        <end position="25"/>
    </location>
</feature>
<protein>
    <recommendedName>
        <fullName evidence="3">DUF5709 domain-containing protein</fullName>
    </recommendedName>
</protein>
<proteinExistence type="predicted"/>
<reference evidence="2" key="1">
    <citation type="submission" date="2024-06" db="EMBL/GenBank/DDBJ databases">
        <authorList>
            <consortium name="consrtm"/>
            <person name="Uemura M."/>
            <person name="Terahara T."/>
        </authorList>
    </citation>
    <scope>NUCLEOTIDE SEQUENCE</scope>
    <source>
        <strain evidence="2">KM77-8</strain>
    </source>
</reference>
<accession>A0AAT9HFA6</accession>
<dbReference type="EMBL" id="AP035768">
    <property type="protein sequence ID" value="BFO16087.1"/>
    <property type="molecule type" value="Genomic_DNA"/>
</dbReference>
<name>A0AAT9HFA6_9ACTN</name>
<gene>
    <name evidence="2" type="ORF">SHKM778_24750</name>
</gene>
<reference evidence="2" key="2">
    <citation type="submission" date="2024-07" db="EMBL/GenBank/DDBJ databases">
        <title>Streptomyces haneummycinica sp. nov., a new antibiotic-producing actinobacterium isolated from marine sediment.</title>
        <authorList>
            <person name="Uemura M."/>
            <person name="Hamada M."/>
            <person name="Hirano S."/>
            <person name="Kobayashi K."/>
            <person name="Ohshiro T."/>
            <person name="Kobayashi T."/>
            <person name="Terahara T."/>
        </authorList>
    </citation>
    <scope>NUCLEOTIDE SEQUENCE</scope>
    <source>
        <strain evidence="2">KM77-8</strain>
    </source>
</reference>
<dbReference type="AlphaFoldDB" id="A0AAT9HFA6"/>